<comment type="subunit">
    <text evidence="4 16">Homooctamer.</text>
</comment>
<sequence>MKRLRRLRVNETMRSLVRETKIQVSELVYPIFVMDGENIKNLIPSMPGIHQFSIDRLNEELERIVQSGISGILIFGIPQHKDEEGSGAYDDNGITQRAIRYIKEKYPKLLIIADVCLCEYTSHGHCGIIKNGRVLNDETLPLLAKAAVSLAKAGADIIAPSDMMDGRVKAIREELDGNGFFEIAIMAYSAKYSSGYYAPFREAAHSAPGFGDRKTYQMDYANGREAILEVEADLEEGADIVMVKPALAYLDVIKGVADSFDCPVAAYNVSGEYSMVKAAAANGWVDEKKIVMENITAIKRAGARIIITYHALDIAGWLKEA</sequence>
<feature type="binding site" evidence="14">
    <location>
        <position position="116"/>
    </location>
    <ligand>
        <name>Zn(2+)</name>
        <dbReference type="ChEBI" id="CHEBI:29105"/>
        <note>catalytic</note>
    </ligand>
</feature>
<dbReference type="OrthoDB" id="9805001at2"/>
<dbReference type="PIRSF" id="PIRSF001415">
    <property type="entry name" value="Porphbilin_synth"/>
    <property type="match status" value="1"/>
</dbReference>
<comment type="catalytic activity">
    <reaction evidence="11 16">
        <text>2 5-aminolevulinate = porphobilinogen + 2 H2O + H(+)</text>
        <dbReference type="Rhea" id="RHEA:24064"/>
        <dbReference type="ChEBI" id="CHEBI:15377"/>
        <dbReference type="ChEBI" id="CHEBI:15378"/>
        <dbReference type="ChEBI" id="CHEBI:58126"/>
        <dbReference type="ChEBI" id="CHEBI:356416"/>
        <dbReference type="EC" id="4.2.1.24"/>
    </reaction>
</comment>
<dbReference type="UniPathway" id="UPA00251">
    <property type="reaction ID" value="UER00318"/>
</dbReference>
<evidence type="ECO:0000256" key="4">
    <source>
        <dbReference type="ARBA" id="ARBA00011823"/>
    </source>
</evidence>
<keyword evidence="14" id="KW-0862">Zinc</keyword>
<dbReference type="CDD" id="cd00384">
    <property type="entry name" value="ALAD_PBGS"/>
    <property type="match status" value="1"/>
</dbReference>
<feature type="active site" description="Schiff-base intermediate with substrate" evidence="12">
    <location>
        <position position="244"/>
    </location>
</feature>
<evidence type="ECO:0000256" key="17">
    <source>
        <dbReference type="RuleBase" id="RU004161"/>
    </source>
</evidence>
<evidence type="ECO:0000256" key="9">
    <source>
        <dbReference type="ARBA" id="ARBA00023244"/>
    </source>
</evidence>
<dbReference type="GO" id="GO:0008270">
    <property type="term" value="F:zinc ion binding"/>
    <property type="evidence" value="ECO:0007669"/>
    <property type="project" value="TreeGrafter"/>
</dbReference>
<organism evidence="18 19">
    <name type="scientific">Anaerocolumna xylanovorans DSM 12503</name>
    <dbReference type="NCBI Taxonomy" id="1121345"/>
    <lineage>
        <taxon>Bacteria</taxon>
        <taxon>Bacillati</taxon>
        <taxon>Bacillota</taxon>
        <taxon>Clostridia</taxon>
        <taxon>Lachnospirales</taxon>
        <taxon>Lachnospiraceae</taxon>
        <taxon>Anaerocolumna</taxon>
    </lineage>
</organism>
<comment type="function">
    <text evidence="10">Catalyzes an early step in the biosynthesis of tetrapyrroles. Binds two molecules of 5-aminolevulinate per subunit, each at a distinct site, and catalyzes their condensation to form porphobilinogen.</text>
</comment>
<dbReference type="EC" id="4.2.1.24" evidence="5 16"/>
<evidence type="ECO:0000256" key="13">
    <source>
        <dbReference type="PIRSR" id="PIRSR001415-2"/>
    </source>
</evidence>
<dbReference type="GO" id="GO:0005829">
    <property type="term" value="C:cytosol"/>
    <property type="evidence" value="ECO:0007669"/>
    <property type="project" value="TreeGrafter"/>
</dbReference>
<dbReference type="Gene3D" id="3.20.20.70">
    <property type="entry name" value="Aldolase class I"/>
    <property type="match status" value="1"/>
</dbReference>
<evidence type="ECO:0000256" key="11">
    <source>
        <dbReference type="ARBA" id="ARBA00047651"/>
    </source>
</evidence>
<accession>A0A1M7Y5F1</accession>
<dbReference type="SMART" id="SM01004">
    <property type="entry name" value="ALAD"/>
    <property type="match status" value="1"/>
</dbReference>
<name>A0A1M7Y5F1_9FIRM</name>
<comment type="cofactor">
    <cofactor evidence="1">
        <name>Zn(2+)</name>
        <dbReference type="ChEBI" id="CHEBI:29105"/>
    </cofactor>
</comment>
<dbReference type="EMBL" id="FRFD01000004">
    <property type="protein sequence ID" value="SHO47692.1"/>
    <property type="molecule type" value="Genomic_DNA"/>
</dbReference>
<feature type="binding site" evidence="13">
    <location>
        <position position="213"/>
    </location>
    <ligand>
        <name>5-aminolevulinate</name>
        <dbReference type="ChEBI" id="CHEBI:356416"/>
        <label>1</label>
    </ligand>
</feature>
<evidence type="ECO:0000256" key="15">
    <source>
        <dbReference type="PIRSR" id="PIRSR001415-5"/>
    </source>
</evidence>
<keyword evidence="14" id="KW-0479">Metal-binding</keyword>
<dbReference type="InterPro" id="IPR013785">
    <property type="entry name" value="Aldolase_TIM"/>
</dbReference>
<dbReference type="RefSeq" id="WP_073588323.1">
    <property type="nucleotide sequence ID" value="NZ_FRFD01000004.1"/>
</dbReference>
<evidence type="ECO:0000256" key="14">
    <source>
        <dbReference type="PIRSR" id="PIRSR001415-3"/>
    </source>
</evidence>
<feature type="binding site" evidence="15">
    <location>
        <position position="229"/>
    </location>
    <ligand>
        <name>Mg(2+)</name>
        <dbReference type="ChEBI" id="CHEBI:18420"/>
    </ligand>
</feature>
<feature type="binding site" evidence="14">
    <location>
        <position position="126"/>
    </location>
    <ligand>
        <name>Zn(2+)</name>
        <dbReference type="ChEBI" id="CHEBI:29105"/>
        <note>catalytic</note>
    </ligand>
</feature>
<evidence type="ECO:0000256" key="5">
    <source>
        <dbReference type="ARBA" id="ARBA00012053"/>
    </source>
</evidence>
<reference evidence="18 19" key="1">
    <citation type="submission" date="2016-12" db="EMBL/GenBank/DDBJ databases">
        <authorList>
            <person name="Song W.-J."/>
            <person name="Kurnit D.M."/>
        </authorList>
    </citation>
    <scope>NUCLEOTIDE SEQUENCE [LARGE SCALE GENOMIC DNA]</scope>
    <source>
        <strain evidence="18 19">DSM 12503</strain>
    </source>
</reference>
<evidence type="ECO:0000256" key="16">
    <source>
        <dbReference type="RuleBase" id="RU000515"/>
    </source>
</evidence>
<comment type="similarity">
    <text evidence="3 17">Belongs to the ALAD family.</text>
</comment>
<protein>
    <recommendedName>
        <fullName evidence="6 16">Delta-aminolevulinic acid dehydratase</fullName>
        <ecNumber evidence="5 16">4.2.1.24</ecNumber>
    </recommendedName>
</protein>
<dbReference type="InterPro" id="IPR030656">
    <property type="entry name" value="ALAD_AS"/>
</dbReference>
<evidence type="ECO:0000256" key="2">
    <source>
        <dbReference type="ARBA" id="ARBA00004694"/>
    </source>
</evidence>
<keyword evidence="8 16" id="KW-0456">Lyase</keyword>
<evidence type="ECO:0000313" key="18">
    <source>
        <dbReference type="EMBL" id="SHO47692.1"/>
    </source>
</evidence>
<feature type="binding site" evidence="14">
    <location>
        <position position="118"/>
    </location>
    <ligand>
        <name>Zn(2+)</name>
        <dbReference type="ChEBI" id="CHEBI:29105"/>
        <note>catalytic</note>
    </ligand>
</feature>
<keyword evidence="7" id="KW-0350">Heme biosynthesis</keyword>
<dbReference type="Pfam" id="PF00490">
    <property type="entry name" value="ALAD"/>
    <property type="match status" value="1"/>
</dbReference>
<dbReference type="AlphaFoldDB" id="A0A1M7Y5F1"/>
<keyword evidence="15" id="KW-0460">Magnesium</keyword>
<evidence type="ECO:0000256" key="3">
    <source>
        <dbReference type="ARBA" id="ARBA00008055"/>
    </source>
</evidence>
<evidence type="ECO:0000256" key="7">
    <source>
        <dbReference type="ARBA" id="ARBA00023133"/>
    </source>
</evidence>
<feature type="binding site" evidence="13">
    <location>
        <position position="309"/>
    </location>
    <ligand>
        <name>5-aminolevulinate</name>
        <dbReference type="ChEBI" id="CHEBI:356416"/>
        <label>2</label>
    </ligand>
</feature>
<evidence type="ECO:0000313" key="19">
    <source>
        <dbReference type="Proteomes" id="UP000184612"/>
    </source>
</evidence>
<gene>
    <name evidence="18" type="ORF">SAMN02745217_01626</name>
</gene>
<dbReference type="FunFam" id="3.20.20.70:FF:000019">
    <property type="entry name" value="Delta-aminolevulinic acid dehydratase"/>
    <property type="match status" value="1"/>
</dbReference>
<feature type="binding site" evidence="13">
    <location>
        <position position="201"/>
    </location>
    <ligand>
        <name>5-aminolevulinate</name>
        <dbReference type="ChEBI" id="CHEBI:356416"/>
        <label>1</label>
    </ligand>
</feature>
<comment type="pathway">
    <text evidence="2">Porphyrin-containing compound metabolism; protoporphyrin-IX biosynthesis; coproporphyrinogen-III from 5-aminolevulinate: step 1/4.</text>
</comment>
<dbReference type="Proteomes" id="UP000184612">
    <property type="component" value="Unassembled WGS sequence"/>
</dbReference>
<keyword evidence="19" id="KW-1185">Reference proteome</keyword>
<proteinExistence type="inferred from homology"/>
<dbReference type="GO" id="GO:0006782">
    <property type="term" value="P:protoporphyrinogen IX biosynthetic process"/>
    <property type="evidence" value="ECO:0007669"/>
    <property type="project" value="UniProtKB-UniPathway"/>
</dbReference>
<dbReference type="PRINTS" id="PR00144">
    <property type="entry name" value="DALDHYDRTASE"/>
</dbReference>
<dbReference type="GO" id="GO:0004655">
    <property type="term" value="F:porphobilinogen synthase activity"/>
    <property type="evidence" value="ECO:0007669"/>
    <property type="project" value="UniProtKB-EC"/>
</dbReference>
<dbReference type="PROSITE" id="PS00169">
    <property type="entry name" value="D_ALA_DEHYDRATASE"/>
    <property type="match status" value="1"/>
</dbReference>
<dbReference type="NCBIfam" id="NF006762">
    <property type="entry name" value="PRK09283.1"/>
    <property type="match status" value="1"/>
</dbReference>
<feature type="active site" description="Schiff-base intermediate with substrate" evidence="12">
    <location>
        <position position="191"/>
    </location>
</feature>
<keyword evidence="9 16" id="KW-0627">Porphyrin biosynthesis</keyword>
<evidence type="ECO:0000256" key="1">
    <source>
        <dbReference type="ARBA" id="ARBA00001947"/>
    </source>
</evidence>
<dbReference type="PANTHER" id="PTHR11458:SF0">
    <property type="entry name" value="DELTA-AMINOLEVULINIC ACID DEHYDRATASE"/>
    <property type="match status" value="1"/>
</dbReference>
<evidence type="ECO:0000256" key="12">
    <source>
        <dbReference type="PIRSR" id="PIRSR001415-1"/>
    </source>
</evidence>
<evidence type="ECO:0000256" key="6">
    <source>
        <dbReference type="ARBA" id="ARBA00020771"/>
    </source>
</evidence>
<evidence type="ECO:0000256" key="10">
    <source>
        <dbReference type="ARBA" id="ARBA00025628"/>
    </source>
</evidence>
<evidence type="ECO:0000256" key="8">
    <source>
        <dbReference type="ARBA" id="ARBA00023239"/>
    </source>
</evidence>
<dbReference type="STRING" id="1121345.SAMN02745217_01626"/>
<feature type="binding site" evidence="13">
    <location>
        <position position="270"/>
    </location>
    <ligand>
        <name>5-aminolevulinate</name>
        <dbReference type="ChEBI" id="CHEBI:356416"/>
        <label>2</label>
    </ligand>
</feature>
<dbReference type="InterPro" id="IPR001731">
    <property type="entry name" value="ALAD"/>
</dbReference>
<dbReference type="PANTHER" id="PTHR11458">
    <property type="entry name" value="DELTA-AMINOLEVULINIC ACID DEHYDRATASE"/>
    <property type="match status" value="1"/>
</dbReference>
<dbReference type="SUPFAM" id="SSF51569">
    <property type="entry name" value="Aldolase"/>
    <property type="match status" value="1"/>
</dbReference>